<dbReference type="PANTHER" id="PTHR46889">
    <property type="entry name" value="TRANSPOSASE INSF FOR INSERTION SEQUENCE IS3B-RELATED"/>
    <property type="match status" value="1"/>
</dbReference>
<keyword evidence="4" id="KW-1185">Reference proteome</keyword>
<organism evidence="3 4">
    <name type="scientific">Paractinoplanes globisporus</name>
    <dbReference type="NCBI Taxonomy" id="113565"/>
    <lineage>
        <taxon>Bacteria</taxon>
        <taxon>Bacillati</taxon>
        <taxon>Actinomycetota</taxon>
        <taxon>Actinomycetes</taxon>
        <taxon>Micromonosporales</taxon>
        <taxon>Micromonosporaceae</taxon>
        <taxon>Paractinoplanes</taxon>
    </lineage>
</organism>
<dbReference type="Proteomes" id="UP001602245">
    <property type="component" value="Unassembled WGS sequence"/>
</dbReference>
<gene>
    <name evidence="3" type="ORF">ACFY35_00405</name>
</gene>
<dbReference type="EMBL" id="JBIAZU010000001">
    <property type="protein sequence ID" value="MFF5287865.1"/>
    <property type="molecule type" value="Genomic_DNA"/>
</dbReference>
<feature type="domain" description="Integrase catalytic" evidence="2">
    <location>
        <begin position="50"/>
        <end position="146"/>
    </location>
</feature>
<feature type="region of interest" description="Disordered" evidence="1">
    <location>
        <begin position="1"/>
        <end position="23"/>
    </location>
</feature>
<dbReference type="Gene3D" id="3.30.420.10">
    <property type="entry name" value="Ribonuclease H-like superfamily/Ribonuclease H"/>
    <property type="match status" value="1"/>
</dbReference>
<dbReference type="InterPro" id="IPR001584">
    <property type="entry name" value="Integrase_cat-core"/>
</dbReference>
<feature type="region of interest" description="Disordered" evidence="1">
    <location>
        <begin position="187"/>
        <end position="206"/>
    </location>
</feature>
<dbReference type="InterPro" id="IPR050900">
    <property type="entry name" value="Transposase_IS3/IS150/IS904"/>
</dbReference>
<dbReference type="InterPro" id="IPR036397">
    <property type="entry name" value="RNaseH_sf"/>
</dbReference>
<dbReference type="PROSITE" id="PS50994">
    <property type="entry name" value="INTEGRASE"/>
    <property type="match status" value="1"/>
</dbReference>
<evidence type="ECO:0000313" key="4">
    <source>
        <dbReference type="Proteomes" id="UP001602245"/>
    </source>
</evidence>
<dbReference type="InterPro" id="IPR012337">
    <property type="entry name" value="RNaseH-like_sf"/>
</dbReference>
<sequence>MRGHHLPAGGRRLVASGHGHRHRLPPADRLITDALEAAVAARSGQVPGVIFHSDRGSPYTSSQFARARQQHRIRRSMSRTATSYDNPLAEAFFTTLKREPDVNHQTWASDADARRDVFRWIAYDNHRRRHSALSHHSPADHEHQLQTTTVNQPIAAQPAVHTPGGSSWRALCSAYLCARKTNAGSFPVRIGEQSKGGRAAHPAPRP</sequence>
<name>A0ABW6W6F9_9ACTN</name>
<proteinExistence type="predicted"/>
<dbReference type="SUPFAM" id="SSF53098">
    <property type="entry name" value="Ribonuclease H-like"/>
    <property type="match status" value="1"/>
</dbReference>
<reference evidence="3 4" key="1">
    <citation type="submission" date="2024-10" db="EMBL/GenBank/DDBJ databases">
        <title>The Natural Products Discovery Center: Release of the First 8490 Sequenced Strains for Exploring Actinobacteria Biosynthetic Diversity.</title>
        <authorList>
            <person name="Kalkreuter E."/>
            <person name="Kautsar S.A."/>
            <person name="Yang D."/>
            <person name="Bader C.D."/>
            <person name="Teijaro C.N."/>
            <person name="Fluegel L."/>
            <person name="Davis C.M."/>
            <person name="Simpson J.R."/>
            <person name="Lauterbach L."/>
            <person name="Steele A.D."/>
            <person name="Gui C."/>
            <person name="Meng S."/>
            <person name="Li G."/>
            <person name="Viehrig K."/>
            <person name="Ye F."/>
            <person name="Su P."/>
            <person name="Kiefer A.F."/>
            <person name="Nichols A."/>
            <person name="Cepeda A.J."/>
            <person name="Yan W."/>
            <person name="Fan B."/>
            <person name="Jiang Y."/>
            <person name="Adhikari A."/>
            <person name="Zheng C.-J."/>
            <person name="Schuster L."/>
            <person name="Cowan T.M."/>
            <person name="Smanski M.J."/>
            <person name="Chevrette M.G."/>
            <person name="De Carvalho L.P.S."/>
            <person name="Shen B."/>
        </authorList>
    </citation>
    <scope>NUCLEOTIDE SEQUENCE [LARGE SCALE GENOMIC DNA]</scope>
    <source>
        <strain evidence="3 4">NPDC000087</strain>
    </source>
</reference>
<comment type="caution">
    <text evidence="3">The sequence shown here is derived from an EMBL/GenBank/DDBJ whole genome shotgun (WGS) entry which is preliminary data.</text>
</comment>
<dbReference type="PANTHER" id="PTHR46889:SF4">
    <property type="entry name" value="TRANSPOSASE INSO FOR INSERTION SEQUENCE ELEMENT IS911B-RELATED"/>
    <property type="match status" value="1"/>
</dbReference>
<dbReference type="RefSeq" id="WP_084699357.1">
    <property type="nucleotide sequence ID" value="NZ_JBIAZU010000001.1"/>
</dbReference>
<accession>A0ABW6W6F9</accession>
<evidence type="ECO:0000259" key="2">
    <source>
        <dbReference type="PROSITE" id="PS50994"/>
    </source>
</evidence>
<evidence type="ECO:0000256" key="1">
    <source>
        <dbReference type="SAM" id="MobiDB-lite"/>
    </source>
</evidence>
<evidence type="ECO:0000313" key="3">
    <source>
        <dbReference type="EMBL" id="MFF5287865.1"/>
    </source>
</evidence>
<protein>
    <submittedName>
        <fullName evidence="3">Integrase core domain-containing protein</fullName>
    </submittedName>
</protein>
<dbReference type="Pfam" id="PF13683">
    <property type="entry name" value="rve_3"/>
    <property type="match status" value="1"/>
</dbReference>